<dbReference type="GO" id="GO:0000786">
    <property type="term" value="C:nucleosome"/>
    <property type="evidence" value="ECO:0007669"/>
    <property type="project" value="InterPro"/>
</dbReference>
<dbReference type="Gene3D" id="1.10.10.10">
    <property type="entry name" value="Winged helix-like DNA-binding domain superfamily/Winged helix DNA-binding domain"/>
    <property type="match status" value="1"/>
</dbReference>
<dbReference type="EMBL" id="JANPWB010000013">
    <property type="protein sequence ID" value="KAJ1110687.1"/>
    <property type="molecule type" value="Genomic_DNA"/>
</dbReference>
<dbReference type="PROSITE" id="PS51504">
    <property type="entry name" value="H15"/>
    <property type="match status" value="1"/>
</dbReference>
<evidence type="ECO:0000313" key="7">
    <source>
        <dbReference type="Proteomes" id="UP001066276"/>
    </source>
</evidence>
<dbReference type="Pfam" id="PF00538">
    <property type="entry name" value="Linker_histone"/>
    <property type="match status" value="1"/>
</dbReference>
<feature type="compositionally biased region" description="Basic and acidic residues" evidence="4">
    <location>
        <begin position="211"/>
        <end position="223"/>
    </location>
</feature>
<dbReference type="GO" id="GO:0006334">
    <property type="term" value="P:nucleosome assembly"/>
    <property type="evidence" value="ECO:0007669"/>
    <property type="project" value="InterPro"/>
</dbReference>
<dbReference type="InterPro" id="IPR005818">
    <property type="entry name" value="Histone_H1/H5_H15"/>
</dbReference>
<feature type="domain" description="H15" evidence="5">
    <location>
        <begin position="71"/>
        <end position="149"/>
    </location>
</feature>
<keyword evidence="2" id="KW-0238">DNA-binding</keyword>
<evidence type="ECO:0000256" key="2">
    <source>
        <dbReference type="ARBA" id="ARBA00023125"/>
    </source>
</evidence>
<dbReference type="SUPFAM" id="SSF46785">
    <property type="entry name" value="Winged helix' DNA-binding domain"/>
    <property type="match status" value="1"/>
</dbReference>
<evidence type="ECO:0000256" key="4">
    <source>
        <dbReference type="SAM" id="MobiDB-lite"/>
    </source>
</evidence>
<feature type="compositionally biased region" description="Basic and acidic residues" evidence="4">
    <location>
        <begin position="232"/>
        <end position="248"/>
    </location>
</feature>
<name>A0AAV7N807_PLEWA</name>
<dbReference type="SMART" id="SM00526">
    <property type="entry name" value="H15"/>
    <property type="match status" value="1"/>
</dbReference>
<sequence>MRPHPSLAPRAGGVTSQHCTEIPITGGPHLKMASKKTAAAAEPDSTKAASKAGAEVKAKAPKIPKATDAPLHPTTLSMVLEALRKNTDRKGASVPSIRTYILSTYPSVDSVRLRVLLRRALARGMEQGLLIRPTNSTAKGATGRFKLAPARPKTLKKVSEDSLTNGEQVPTAKKVVSRKPKAAGAVAKKPKAPGDVAKKTVKKVAATKGEAAPKSKVTPDKASKVPAKKPKEKVAAKGAAKEKTEGKKGGPAAVAASTSKDENTEKDSAKPATKRGGKK</sequence>
<dbReference type="FunFam" id="1.10.10.10:FF:000393">
    <property type="entry name" value="Oocyte-specific H1 histone"/>
    <property type="match status" value="1"/>
</dbReference>
<feature type="region of interest" description="Disordered" evidence="4">
    <location>
        <begin position="152"/>
        <end position="279"/>
    </location>
</feature>
<keyword evidence="7" id="KW-1185">Reference proteome</keyword>
<feature type="compositionally biased region" description="Basic and acidic residues" evidence="4">
    <location>
        <begin position="259"/>
        <end position="269"/>
    </location>
</feature>
<organism evidence="6 7">
    <name type="scientific">Pleurodeles waltl</name>
    <name type="common">Iberian ribbed newt</name>
    <dbReference type="NCBI Taxonomy" id="8319"/>
    <lineage>
        <taxon>Eukaryota</taxon>
        <taxon>Metazoa</taxon>
        <taxon>Chordata</taxon>
        <taxon>Craniata</taxon>
        <taxon>Vertebrata</taxon>
        <taxon>Euteleostomi</taxon>
        <taxon>Amphibia</taxon>
        <taxon>Batrachia</taxon>
        <taxon>Caudata</taxon>
        <taxon>Salamandroidea</taxon>
        <taxon>Salamandridae</taxon>
        <taxon>Pleurodelinae</taxon>
        <taxon>Pleurodeles</taxon>
    </lineage>
</organism>
<evidence type="ECO:0000256" key="1">
    <source>
        <dbReference type="ARBA" id="ARBA00022454"/>
    </source>
</evidence>
<feature type="region of interest" description="Disordered" evidence="4">
    <location>
        <begin position="1"/>
        <end position="70"/>
    </location>
</feature>
<dbReference type="InterPro" id="IPR036390">
    <property type="entry name" value="WH_DNA-bd_sf"/>
</dbReference>
<dbReference type="InterPro" id="IPR036388">
    <property type="entry name" value="WH-like_DNA-bd_sf"/>
</dbReference>
<protein>
    <recommendedName>
        <fullName evidence="5">H15 domain-containing protein</fullName>
    </recommendedName>
</protein>
<proteinExistence type="predicted"/>
<evidence type="ECO:0000259" key="5">
    <source>
        <dbReference type="PROSITE" id="PS51504"/>
    </source>
</evidence>
<dbReference type="Proteomes" id="UP001066276">
    <property type="component" value="Chromosome 9"/>
</dbReference>
<accession>A0AAV7N807</accession>
<evidence type="ECO:0000256" key="3">
    <source>
        <dbReference type="ARBA" id="ARBA00023242"/>
    </source>
</evidence>
<comment type="caution">
    <text evidence="6">The sequence shown here is derived from an EMBL/GenBank/DDBJ whole genome shotgun (WGS) entry which is preliminary data.</text>
</comment>
<keyword evidence="3" id="KW-0539">Nucleus</keyword>
<reference evidence="6" key="1">
    <citation type="journal article" date="2022" name="bioRxiv">
        <title>Sequencing and chromosome-scale assembly of the giantPleurodeles waltlgenome.</title>
        <authorList>
            <person name="Brown T."/>
            <person name="Elewa A."/>
            <person name="Iarovenko S."/>
            <person name="Subramanian E."/>
            <person name="Araus A.J."/>
            <person name="Petzold A."/>
            <person name="Susuki M."/>
            <person name="Suzuki K.-i.T."/>
            <person name="Hayashi T."/>
            <person name="Toyoda A."/>
            <person name="Oliveira C."/>
            <person name="Osipova E."/>
            <person name="Leigh N.D."/>
            <person name="Simon A."/>
            <person name="Yun M.H."/>
        </authorList>
    </citation>
    <scope>NUCLEOTIDE SEQUENCE</scope>
    <source>
        <strain evidence="6">20211129_DDA</strain>
        <tissue evidence="6">Liver</tissue>
    </source>
</reference>
<dbReference type="AlphaFoldDB" id="A0AAV7N807"/>
<evidence type="ECO:0000313" key="6">
    <source>
        <dbReference type="EMBL" id="KAJ1110687.1"/>
    </source>
</evidence>
<dbReference type="GO" id="GO:0005634">
    <property type="term" value="C:nucleus"/>
    <property type="evidence" value="ECO:0007669"/>
    <property type="project" value="UniProtKB-ARBA"/>
</dbReference>
<gene>
    <name evidence="6" type="ORF">NDU88_008035</name>
</gene>
<keyword evidence="1" id="KW-0158">Chromosome</keyword>
<dbReference type="GO" id="GO:0003677">
    <property type="term" value="F:DNA binding"/>
    <property type="evidence" value="ECO:0007669"/>
    <property type="project" value="UniProtKB-KW"/>
</dbReference>